<dbReference type="SUPFAM" id="SSF56935">
    <property type="entry name" value="Porins"/>
    <property type="match status" value="1"/>
</dbReference>
<evidence type="ECO:0000256" key="2">
    <source>
        <dbReference type="ARBA" id="ARBA00023136"/>
    </source>
</evidence>
<keyword evidence="3" id="KW-0998">Cell outer membrane</keyword>
<protein>
    <submittedName>
        <fullName evidence="4">Outer membrane receptor proteins, mostly Fe transport</fullName>
    </submittedName>
</protein>
<name>A0A380ZJU9_9BACE</name>
<evidence type="ECO:0000256" key="3">
    <source>
        <dbReference type="ARBA" id="ARBA00023237"/>
    </source>
</evidence>
<evidence type="ECO:0000313" key="5">
    <source>
        <dbReference type="Proteomes" id="UP000254424"/>
    </source>
</evidence>
<reference evidence="4 5" key="1">
    <citation type="submission" date="2018-06" db="EMBL/GenBank/DDBJ databases">
        <authorList>
            <consortium name="Pathogen Informatics"/>
            <person name="Doyle S."/>
        </authorList>
    </citation>
    <scope>NUCLEOTIDE SEQUENCE [LARGE SCALE GENOMIC DNA]</scope>
    <source>
        <strain evidence="4 5">NCTC11155</strain>
    </source>
</reference>
<gene>
    <name evidence="4" type="ORF">NCTC11155_03698</name>
</gene>
<dbReference type="EMBL" id="UFSX01000005">
    <property type="protein sequence ID" value="SUV47233.1"/>
    <property type="molecule type" value="Genomic_DNA"/>
</dbReference>
<dbReference type="Gene3D" id="2.40.170.20">
    <property type="entry name" value="TonB-dependent receptor, beta-barrel domain"/>
    <property type="match status" value="1"/>
</dbReference>
<dbReference type="RefSeq" id="WP_172556410.1">
    <property type="nucleotide sequence ID" value="NZ_UFSX01000005.1"/>
</dbReference>
<proteinExistence type="predicted"/>
<sequence>MTANMGSIRNSGIELDLSADIIRNKDITWSFNANFSYNKNKVLDLGDPTKDYYNTGFVSIVKEGEALGSYQLIKALGVAQEKTEYKNAEGKVTKVVQPGDMLYEDINGDGLINSADAQIFSGGIAPIYGGLVQQLTIKDLT</sequence>
<keyword evidence="2" id="KW-0472">Membrane</keyword>
<organism evidence="4 5">
    <name type="scientific">Bacteroides eggerthii</name>
    <dbReference type="NCBI Taxonomy" id="28111"/>
    <lineage>
        <taxon>Bacteria</taxon>
        <taxon>Pseudomonadati</taxon>
        <taxon>Bacteroidota</taxon>
        <taxon>Bacteroidia</taxon>
        <taxon>Bacteroidales</taxon>
        <taxon>Bacteroidaceae</taxon>
        <taxon>Bacteroides</taxon>
    </lineage>
</organism>
<evidence type="ECO:0000313" key="4">
    <source>
        <dbReference type="EMBL" id="SUV47233.1"/>
    </source>
</evidence>
<evidence type="ECO:0000256" key="1">
    <source>
        <dbReference type="ARBA" id="ARBA00004442"/>
    </source>
</evidence>
<dbReference type="Proteomes" id="UP000254424">
    <property type="component" value="Unassembled WGS sequence"/>
</dbReference>
<dbReference type="GO" id="GO:0009279">
    <property type="term" value="C:cell outer membrane"/>
    <property type="evidence" value="ECO:0007669"/>
    <property type="project" value="UniProtKB-SubCell"/>
</dbReference>
<dbReference type="AlphaFoldDB" id="A0A380ZJU9"/>
<comment type="subcellular location">
    <subcellularLocation>
        <location evidence="1">Cell outer membrane</location>
    </subcellularLocation>
</comment>
<accession>A0A380ZJU9</accession>
<keyword evidence="4" id="KW-0675">Receptor</keyword>
<dbReference type="InterPro" id="IPR036942">
    <property type="entry name" value="Beta-barrel_TonB_sf"/>
</dbReference>